<comment type="caution">
    <text evidence="1">The sequence shown here is derived from an EMBL/GenBank/DDBJ whole genome shotgun (WGS) entry which is preliminary data.</text>
</comment>
<evidence type="ECO:0000313" key="2">
    <source>
        <dbReference type="Proteomes" id="UP000473531"/>
    </source>
</evidence>
<dbReference type="Proteomes" id="UP000473531">
    <property type="component" value="Unassembled WGS sequence"/>
</dbReference>
<evidence type="ECO:0008006" key="3">
    <source>
        <dbReference type="Google" id="ProtNLM"/>
    </source>
</evidence>
<protein>
    <recommendedName>
        <fullName evidence="3">META domain-containing protein</fullName>
    </recommendedName>
</protein>
<name>A0A6L7GFG0_9SPHN</name>
<dbReference type="RefSeq" id="WP_160601416.1">
    <property type="nucleotide sequence ID" value="NZ_WTYU01000002.1"/>
</dbReference>
<dbReference type="EMBL" id="WTYU01000002">
    <property type="protein sequence ID" value="MXP14802.1"/>
    <property type="molecule type" value="Genomic_DNA"/>
</dbReference>
<keyword evidence="2" id="KW-1185">Reference proteome</keyword>
<accession>A0A6L7GFG0</accession>
<organism evidence="1 2">
    <name type="scientific">Allopontixanthobacter confluentis</name>
    <dbReference type="NCBI Taxonomy" id="1849021"/>
    <lineage>
        <taxon>Bacteria</taxon>
        <taxon>Pseudomonadati</taxon>
        <taxon>Pseudomonadota</taxon>
        <taxon>Alphaproteobacteria</taxon>
        <taxon>Sphingomonadales</taxon>
        <taxon>Erythrobacteraceae</taxon>
        <taxon>Allopontixanthobacter</taxon>
    </lineage>
</organism>
<evidence type="ECO:0000313" key="1">
    <source>
        <dbReference type="EMBL" id="MXP14802.1"/>
    </source>
</evidence>
<gene>
    <name evidence="1" type="ORF">GRI44_08595</name>
</gene>
<reference evidence="1 2" key="1">
    <citation type="submission" date="2019-12" db="EMBL/GenBank/DDBJ databases">
        <title>Genomic-based taxomic classification of the family Erythrobacteraceae.</title>
        <authorList>
            <person name="Xu L."/>
        </authorList>
    </citation>
    <scope>NUCLEOTIDE SEQUENCE [LARGE SCALE GENOMIC DNA]</scope>
    <source>
        <strain evidence="1 2">KCTC 52259</strain>
    </source>
</reference>
<dbReference type="AlphaFoldDB" id="A0A6L7GFG0"/>
<sequence length="133" mass="14332">MAGLALAAFLGFGGLDPQRLDLWHRLTGPQLDGSWKFQTIDGTSVAQRNFTVEIRWGNITSGRDDCNSWWRSSGEGASIVTTLAACEDSALRSVYNKLARGPFTRASAMSLSGPDRLIITNGAHSGTLSRSET</sequence>
<proteinExistence type="predicted"/>